<reference evidence="1 2" key="1">
    <citation type="submission" date="2018-06" db="EMBL/GenBank/DDBJ databases">
        <authorList>
            <consortium name="Pathogen Informatics"/>
            <person name="Doyle S."/>
        </authorList>
    </citation>
    <scope>NUCLEOTIDE SEQUENCE [LARGE SCALE GENOMIC DNA]</scope>
    <source>
        <strain evidence="1 2">NCTC13156</strain>
    </source>
</reference>
<dbReference type="Proteomes" id="UP000255269">
    <property type="component" value="Unassembled WGS sequence"/>
</dbReference>
<evidence type="ECO:0000313" key="1">
    <source>
        <dbReference type="EMBL" id="STQ88939.1"/>
    </source>
</evidence>
<organism evidence="1 2">
    <name type="scientific">Helicobacter pullorum</name>
    <dbReference type="NCBI Taxonomy" id="35818"/>
    <lineage>
        <taxon>Bacteria</taxon>
        <taxon>Pseudomonadati</taxon>
        <taxon>Campylobacterota</taxon>
        <taxon>Epsilonproteobacteria</taxon>
        <taxon>Campylobacterales</taxon>
        <taxon>Helicobacteraceae</taxon>
        <taxon>Helicobacter</taxon>
    </lineage>
</organism>
<dbReference type="EMBL" id="UGJF01000002">
    <property type="protein sequence ID" value="STQ88939.1"/>
    <property type="molecule type" value="Genomic_DNA"/>
</dbReference>
<proteinExistence type="predicted"/>
<name>A0A377Q2Z4_9HELI</name>
<dbReference type="RefSeq" id="WP_065827236.1">
    <property type="nucleotide sequence ID" value="NZ_MAPE01000124.1"/>
</dbReference>
<sequence>MKIAVYIVGISVSFLLFGCSGKVQTNPLPDVKKYHFPSQSNETQLNTTLNEYGVLWDEYLREFFNKKNPNISKSIWQIGLERRHYEH</sequence>
<gene>
    <name evidence="1" type="ORF">NCTC13156_01746</name>
</gene>
<dbReference type="AlphaFoldDB" id="A0A377Q2Z4"/>
<dbReference type="PROSITE" id="PS51257">
    <property type="entry name" value="PROKAR_LIPOPROTEIN"/>
    <property type="match status" value="1"/>
</dbReference>
<protein>
    <submittedName>
        <fullName evidence="1">Uncharacterized protein</fullName>
    </submittedName>
</protein>
<evidence type="ECO:0000313" key="2">
    <source>
        <dbReference type="Proteomes" id="UP000255269"/>
    </source>
</evidence>
<accession>A0A377Q2Z4</accession>